<name>Q7UTQ3_RHOBA</name>
<evidence type="ECO:0000313" key="2">
    <source>
        <dbReference type="Proteomes" id="UP000001025"/>
    </source>
</evidence>
<evidence type="ECO:0000313" key="1">
    <source>
        <dbReference type="EMBL" id="CAD73383.1"/>
    </source>
</evidence>
<sequence length="103" mass="11598">MFRLRKRCLDKLQRSGAFFRASPLSVAHLNLAGLRCEQSFGRTIDSSTLMPNRSNGSVQLVQPTTLSMKKRVANVDTTMRCMLASARKLVSNSRYRKPDVQHG</sequence>
<dbReference type="AlphaFoldDB" id="Q7UTQ3"/>
<dbReference type="HOGENOM" id="CLU_2261591_0_0_0"/>
<dbReference type="EMBL" id="BX294139">
    <property type="protein sequence ID" value="CAD73383.1"/>
    <property type="molecule type" value="Genomic_DNA"/>
</dbReference>
<keyword evidence="2" id="KW-1185">Reference proteome</keyword>
<dbReference type="InParanoid" id="Q7UTQ3"/>
<protein>
    <submittedName>
        <fullName evidence="1">Uncharacterized protein</fullName>
    </submittedName>
</protein>
<gene>
    <name evidence="1" type="ordered locus">RB3745</name>
</gene>
<reference evidence="1 2" key="1">
    <citation type="journal article" date="2003" name="Proc. Natl. Acad. Sci. U.S.A.">
        <title>Complete genome sequence of the marine planctomycete Pirellula sp. strain 1.</title>
        <authorList>
            <person name="Gloeckner F.O."/>
            <person name="Kube M."/>
            <person name="Bauer M."/>
            <person name="Teeling H."/>
            <person name="Lombardot T."/>
            <person name="Ludwig W."/>
            <person name="Gade D."/>
            <person name="Beck A."/>
            <person name="Borzym K."/>
            <person name="Heitmann K."/>
            <person name="Rabus R."/>
            <person name="Schlesner H."/>
            <person name="Amann R."/>
            <person name="Reinhardt R."/>
        </authorList>
    </citation>
    <scope>NUCLEOTIDE SEQUENCE [LARGE SCALE GENOMIC DNA]</scope>
    <source>
        <strain evidence="2">DSM 10527 / NCIMB 13988 / SH1</strain>
    </source>
</reference>
<dbReference type="Proteomes" id="UP000001025">
    <property type="component" value="Chromosome"/>
</dbReference>
<proteinExistence type="predicted"/>
<dbReference type="STRING" id="243090.RB3745"/>
<dbReference type="KEGG" id="rba:RB3745"/>
<dbReference type="EnsemblBacteria" id="CAD73383">
    <property type="protein sequence ID" value="CAD73383"/>
    <property type="gene ID" value="RB3745"/>
</dbReference>
<accession>Q7UTQ3</accession>
<organism evidence="1 2">
    <name type="scientific">Rhodopirellula baltica (strain DSM 10527 / NCIMB 13988 / SH1)</name>
    <dbReference type="NCBI Taxonomy" id="243090"/>
    <lineage>
        <taxon>Bacteria</taxon>
        <taxon>Pseudomonadati</taxon>
        <taxon>Planctomycetota</taxon>
        <taxon>Planctomycetia</taxon>
        <taxon>Pirellulales</taxon>
        <taxon>Pirellulaceae</taxon>
        <taxon>Rhodopirellula</taxon>
    </lineage>
</organism>